<dbReference type="InterPro" id="IPR000160">
    <property type="entry name" value="GGDEF_dom"/>
</dbReference>
<feature type="domain" description="EAL" evidence="3">
    <location>
        <begin position="461"/>
        <end position="715"/>
    </location>
</feature>
<dbReference type="Pfam" id="PF13426">
    <property type="entry name" value="PAS_9"/>
    <property type="match status" value="1"/>
</dbReference>
<dbReference type="SUPFAM" id="SSF141868">
    <property type="entry name" value="EAL domain-like"/>
    <property type="match status" value="1"/>
</dbReference>
<evidence type="ECO:0000259" key="4">
    <source>
        <dbReference type="PROSITE" id="PS50887"/>
    </source>
</evidence>
<dbReference type="RefSeq" id="WP_263370944.1">
    <property type="nucleotide sequence ID" value="NZ_JAGSYD010000002.1"/>
</dbReference>
<comment type="caution">
    <text evidence="5">The sequence shown here is derived from an EMBL/GenBank/DDBJ whole genome shotgun (WGS) entry which is preliminary data.</text>
</comment>
<dbReference type="SUPFAM" id="SSF55073">
    <property type="entry name" value="Nucleotide cyclase"/>
    <property type="match status" value="1"/>
</dbReference>
<gene>
    <name evidence="5" type="ORF">ACFQBQ_16455</name>
</gene>
<dbReference type="CDD" id="cd00130">
    <property type="entry name" value="PAS"/>
    <property type="match status" value="1"/>
</dbReference>
<evidence type="ECO:0000259" key="2">
    <source>
        <dbReference type="PROSITE" id="PS50113"/>
    </source>
</evidence>
<evidence type="ECO:0000313" key="5">
    <source>
        <dbReference type="EMBL" id="MFC6647136.1"/>
    </source>
</evidence>
<dbReference type="InterPro" id="IPR029016">
    <property type="entry name" value="GAF-like_dom_sf"/>
</dbReference>
<feature type="domain" description="GGDEF" evidence="4">
    <location>
        <begin position="321"/>
        <end position="452"/>
    </location>
</feature>
<dbReference type="CDD" id="cd01948">
    <property type="entry name" value="EAL"/>
    <property type="match status" value="1"/>
</dbReference>
<reference evidence="6" key="1">
    <citation type="journal article" date="2019" name="Int. J. Syst. Evol. Microbiol.">
        <title>The Global Catalogue of Microorganisms (GCM) 10K type strain sequencing project: providing services to taxonomists for standard genome sequencing and annotation.</title>
        <authorList>
            <consortium name="The Broad Institute Genomics Platform"/>
            <consortium name="The Broad Institute Genome Sequencing Center for Infectious Disease"/>
            <person name="Wu L."/>
            <person name="Ma J."/>
        </authorList>
    </citation>
    <scope>NUCLEOTIDE SEQUENCE [LARGE SCALE GENOMIC DNA]</scope>
    <source>
        <strain evidence="6">CGMCC 1.16026</strain>
    </source>
</reference>
<dbReference type="NCBIfam" id="TIGR00254">
    <property type="entry name" value="GGDEF"/>
    <property type="match status" value="1"/>
</dbReference>
<evidence type="ECO:0000259" key="1">
    <source>
        <dbReference type="PROSITE" id="PS50112"/>
    </source>
</evidence>
<dbReference type="InterPro" id="IPR001610">
    <property type="entry name" value="PAC"/>
</dbReference>
<dbReference type="InterPro" id="IPR003018">
    <property type="entry name" value="GAF"/>
</dbReference>
<dbReference type="Pfam" id="PF00563">
    <property type="entry name" value="EAL"/>
    <property type="match status" value="1"/>
</dbReference>
<dbReference type="SMART" id="SM00267">
    <property type="entry name" value="GGDEF"/>
    <property type="match status" value="1"/>
</dbReference>
<proteinExistence type="predicted"/>
<accession>A0ABW1ZDA7</accession>
<dbReference type="NCBIfam" id="TIGR00229">
    <property type="entry name" value="sensory_box"/>
    <property type="match status" value="1"/>
</dbReference>
<name>A0ABW1ZDA7_9BACT</name>
<dbReference type="PROSITE" id="PS50112">
    <property type="entry name" value="PAS"/>
    <property type="match status" value="1"/>
</dbReference>
<dbReference type="InterPro" id="IPR043128">
    <property type="entry name" value="Rev_trsase/Diguanyl_cyclase"/>
</dbReference>
<dbReference type="Gene3D" id="3.20.20.450">
    <property type="entry name" value="EAL domain"/>
    <property type="match status" value="1"/>
</dbReference>
<dbReference type="SMART" id="SM00065">
    <property type="entry name" value="GAF"/>
    <property type="match status" value="1"/>
</dbReference>
<dbReference type="SUPFAM" id="SSF55785">
    <property type="entry name" value="PYP-like sensor domain (PAS domain)"/>
    <property type="match status" value="1"/>
</dbReference>
<dbReference type="Proteomes" id="UP001596391">
    <property type="component" value="Unassembled WGS sequence"/>
</dbReference>
<feature type="domain" description="PAC" evidence="2">
    <location>
        <begin position="243"/>
        <end position="293"/>
    </location>
</feature>
<dbReference type="InterPro" id="IPR001633">
    <property type="entry name" value="EAL_dom"/>
</dbReference>
<evidence type="ECO:0000313" key="6">
    <source>
        <dbReference type="Proteomes" id="UP001596391"/>
    </source>
</evidence>
<dbReference type="InterPro" id="IPR029787">
    <property type="entry name" value="Nucleotide_cyclase"/>
</dbReference>
<dbReference type="EMBL" id="JBHSWI010000001">
    <property type="protein sequence ID" value="MFC6647136.1"/>
    <property type="molecule type" value="Genomic_DNA"/>
</dbReference>
<dbReference type="PANTHER" id="PTHR44757">
    <property type="entry name" value="DIGUANYLATE CYCLASE DGCP"/>
    <property type="match status" value="1"/>
</dbReference>
<evidence type="ECO:0000259" key="3">
    <source>
        <dbReference type="PROSITE" id="PS50883"/>
    </source>
</evidence>
<dbReference type="Gene3D" id="3.30.70.270">
    <property type="match status" value="1"/>
</dbReference>
<feature type="domain" description="PAS" evidence="1">
    <location>
        <begin position="165"/>
        <end position="217"/>
    </location>
</feature>
<sequence>MPEEDNRLAALGEYDVTADSMGVELNRIVDLVANLFEVPTVLISLVERERQIFPAKVGLNACETDRSVSFCAHALEQSDVLIVLDAALDPRFFDNPLVTDEPKIRFYAGAPLVSPLGFGLGSLCIIDTKPHNSFSESDQRNLKDLAALVLDRMELRRLNVARRASQLRFEQIAATSPDGIICTDEKGAISFWNHAAIRLFGYTAEEMNGRQIETILPYPLRHRRAEDCVKENENETPLDWIGKTVELKARRQDGSEFLTELSLSTWRDGEMISYGAIVRDITERRSNEDRLFRLAHLDSLTNLPNRMVFRNRMVQAAAASTPVSVIALDLDGFKHVNDTLGHSAGDELLRQVAQRLLTCVRPIDTVARMGGDEFALLLPEVEGAASAVADAAILALTEPFFLEGEQVHVGASAGVASWPLNSASVHELLSNADLALYLAKSEGKHCRRIYTPSLRQAALNRRAYEAELRRALDKEEFEVFYQPQIRLADGALVGAEALLRWRHPEQGLLLPGAFMPALESGLLAAQVGDWILQEACAQTALWRKNAAPDFRIGVNLFGAQFRTGDLAEKVRAVLAKEGLAPTALELEITENIILRHDDVMLAPLRELHKEGVGITFDDYGTGYASLSMLKRYPLTRLKIDRSFIQGICTSAEDAAIVRAILHLGRSFGLAVIAEGVETEEQCARLRKKGCEEVQGFFFGKPLAASEFEEHFITKRAISSFAPQVWPVFSD</sequence>
<dbReference type="PANTHER" id="PTHR44757:SF2">
    <property type="entry name" value="BIOFILM ARCHITECTURE MAINTENANCE PROTEIN MBAA"/>
    <property type="match status" value="1"/>
</dbReference>
<dbReference type="Pfam" id="PF00990">
    <property type="entry name" value="GGDEF"/>
    <property type="match status" value="1"/>
</dbReference>
<dbReference type="SMART" id="SM00086">
    <property type="entry name" value="PAC"/>
    <property type="match status" value="1"/>
</dbReference>
<dbReference type="CDD" id="cd01949">
    <property type="entry name" value="GGDEF"/>
    <property type="match status" value="1"/>
</dbReference>
<dbReference type="InterPro" id="IPR035965">
    <property type="entry name" value="PAS-like_dom_sf"/>
</dbReference>
<dbReference type="SMART" id="SM00052">
    <property type="entry name" value="EAL"/>
    <property type="match status" value="1"/>
</dbReference>
<dbReference type="SUPFAM" id="SSF55781">
    <property type="entry name" value="GAF domain-like"/>
    <property type="match status" value="1"/>
</dbReference>
<dbReference type="Gene3D" id="3.30.450.20">
    <property type="entry name" value="PAS domain"/>
    <property type="match status" value="1"/>
</dbReference>
<dbReference type="PROSITE" id="PS50887">
    <property type="entry name" value="GGDEF"/>
    <property type="match status" value="1"/>
</dbReference>
<dbReference type="Gene3D" id="3.30.450.40">
    <property type="match status" value="1"/>
</dbReference>
<organism evidence="5 6">
    <name type="scientific">Granulicella cerasi</name>
    <dbReference type="NCBI Taxonomy" id="741063"/>
    <lineage>
        <taxon>Bacteria</taxon>
        <taxon>Pseudomonadati</taxon>
        <taxon>Acidobacteriota</taxon>
        <taxon>Terriglobia</taxon>
        <taxon>Terriglobales</taxon>
        <taxon>Acidobacteriaceae</taxon>
        <taxon>Granulicella</taxon>
    </lineage>
</organism>
<dbReference type="InterPro" id="IPR000700">
    <property type="entry name" value="PAS-assoc_C"/>
</dbReference>
<dbReference type="InterPro" id="IPR000014">
    <property type="entry name" value="PAS"/>
</dbReference>
<dbReference type="PROSITE" id="PS50113">
    <property type="entry name" value="PAC"/>
    <property type="match status" value="1"/>
</dbReference>
<dbReference type="InterPro" id="IPR035919">
    <property type="entry name" value="EAL_sf"/>
</dbReference>
<dbReference type="InterPro" id="IPR052155">
    <property type="entry name" value="Biofilm_reg_signaling"/>
</dbReference>
<dbReference type="SMART" id="SM00091">
    <property type="entry name" value="PAS"/>
    <property type="match status" value="1"/>
</dbReference>
<dbReference type="PROSITE" id="PS50883">
    <property type="entry name" value="EAL"/>
    <property type="match status" value="1"/>
</dbReference>
<protein>
    <submittedName>
        <fullName evidence="5">Bifunctional diguanylate cyclase/phosphodiesterase</fullName>
    </submittedName>
</protein>
<keyword evidence="6" id="KW-1185">Reference proteome</keyword>
<dbReference type="Pfam" id="PF01590">
    <property type="entry name" value="GAF"/>
    <property type="match status" value="1"/>
</dbReference>